<dbReference type="RefSeq" id="WP_349587880.1">
    <property type="nucleotide sequence ID" value="NZ_JBEFLD010000005.1"/>
</dbReference>
<accession>A0ABV1M6S7</accession>
<dbReference type="PANTHER" id="PTHR32089:SF112">
    <property type="entry name" value="LYSOZYME-LIKE PROTEIN-RELATED"/>
    <property type="match status" value="1"/>
</dbReference>
<name>A0ABV1M6S7_9NEIS</name>
<gene>
    <name evidence="6" type="ORF">ABNW52_11695</name>
</gene>
<dbReference type="InterPro" id="IPR004089">
    <property type="entry name" value="MCPsignal_dom"/>
</dbReference>
<dbReference type="Proteomes" id="UP001433638">
    <property type="component" value="Unassembled WGS sequence"/>
</dbReference>
<dbReference type="Gene3D" id="1.10.287.950">
    <property type="entry name" value="Methyl-accepting chemotaxis protein"/>
    <property type="match status" value="1"/>
</dbReference>
<dbReference type="PROSITE" id="PS50111">
    <property type="entry name" value="CHEMOTAXIS_TRANSDUC_2"/>
    <property type="match status" value="1"/>
</dbReference>
<dbReference type="InterPro" id="IPR035965">
    <property type="entry name" value="PAS-like_dom_sf"/>
</dbReference>
<evidence type="ECO:0000259" key="4">
    <source>
        <dbReference type="PROSITE" id="PS50112"/>
    </source>
</evidence>
<feature type="domain" description="Methyl-accepting transducer" evidence="3">
    <location>
        <begin position="151"/>
        <end position="360"/>
    </location>
</feature>
<dbReference type="SUPFAM" id="SSF58104">
    <property type="entry name" value="Methyl-accepting chemotaxis protein (MCP) signaling domain"/>
    <property type="match status" value="1"/>
</dbReference>
<dbReference type="Pfam" id="PF08447">
    <property type="entry name" value="PAS_3"/>
    <property type="match status" value="1"/>
</dbReference>
<dbReference type="Pfam" id="PF00015">
    <property type="entry name" value="MCPsignal"/>
    <property type="match status" value="1"/>
</dbReference>
<reference evidence="6" key="1">
    <citation type="submission" date="2024-06" db="EMBL/GenBank/DDBJ databases">
        <title>Genome sequence of Vogesella sp. MAHUQ-64.</title>
        <authorList>
            <person name="Huq M.A."/>
        </authorList>
    </citation>
    <scope>NUCLEOTIDE SEQUENCE</scope>
    <source>
        <strain evidence="6">MAHUQ-64</strain>
    </source>
</reference>
<dbReference type="CDD" id="cd00130">
    <property type="entry name" value="PAS"/>
    <property type="match status" value="1"/>
</dbReference>
<dbReference type="SUPFAM" id="SSF55785">
    <property type="entry name" value="PYP-like sensor domain (PAS domain)"/>
    <property type="match status" value="1"/>
</dbReference>
<proteinExistence type="predicted"/>
<evidence type="ECO:0000259" key="3">
    <source>
        <dbReference type="PROSITE" id="PS50111"/>
    </source>
</evidence>
<comment type="caution">
    <text evidence="6">The sequence shown here is derived from an EMBL/GenBank/DDBJ whole genome shotgun (WGS) entry which is preliminary data.</text>
</comment>
<dbReference type="InterPro" id="IPR000014">
    <property type="entry name" value="PAS"/>
</dbReference>
<dbReference type="PROSITE" id="PS50112">
    <property type="entry name" value="PAS"/>
    <property type="match status" value="1"/>
</dbReference>
<protein>
    <submittedName>
        <fullName evidence="6">Methyl-accepting chemotaxis protein</fullName>
    </submittedName>
</protein>
<organism evidence="6 7">
    <name type="scientific">Vogesella oryzagri</name>
    <dbReference type="NCBI Taxonomy" id="3160864"/>
    <lineage>
        <taxon>Bacteria</taxon>
        <taxon>Pseudomonadati</taxon>
        <taxon>Pseudomonadota</taxon>
        <taxon>Betaproteobacteria</taxon>
        <taxon>Neisseriales</taxon>
        <taxon>Chromobacteriaceae</taxon>
        <taxon>Vogesella</taxon>
    </lineage>
</organism>
<dbReference type="Gene3D" id="3.30.450.20">
    <property type="entry name" value="PAS domain"/>
    <property type="match status" value="1"/>
</dbReference>
<keyword evidence="1 2" id="KW-0807">Transducer</keyword>
<dbReference type="SMART" id="SM00283">
    <property type="entry name" value="MA"/>
    <property type="match status" value="1"/>
</dbReference>
<dbReference type="InterPro" id="IPR000700">
    <property type="entry name" value="PAS-assoc_C"/>
</dbReference>
<feature type="domain" description="PAS" evidence="4">
    <location>
        <begin position="39"/>
        <end position="63"/>
    </location>
</feature>
<feature type="domain" description="PAC" evidence="5">
    <location>
        <begin position="92"/>
        <end position="144"/>
    </location>
</feature>
<keyword evidence="7" id="KW-1185">Reference proteome</keyword>
<evidence type="ECO:0000259" key="5">
    <source>
        <dbReference type="PROSITE" id="PS50113"/>
    </source>
</evidence>
<evidence type="ECO:0000256" key="2">
    <source>
        <dbReference type="PROSITE-ProRule" id="PRU00284"/>
    </source>
</evidence>
<dbReference type="InterPro" id="IPR013655">
    <property type="entry name" value="PAS_fold_3"/>
</dbReference>
<sequence length="362" mass="39275">MFTSKTKRELDSVNKELQEAKGIIAALNKSMASIRFTPDGTIIDANDLFLRAMGYRREDIIGKHHRIFCSADYVASRDYQQFWSKLSAGEFFSGEIERVTASGQCLHLEATYNPILDREGKVSFVIKFASDVSRKFELAKAVQTQREALHEQVLSVSGSLVETASAIKGVAEQSLQISRMTDGILSETRSTVQIVEAANQQIQELSGITSETNSQLGFLLDKSKTIGNITSTIKDIADQTNLLALNAAIEAARAGETGRGFAVVADEVRKLSERTARATEEASLAINEVQSLIEVNSRQINAAEGKTQITRETFGQAAGSLGSVMSEITSIRSIIQDAVAATEQQSTVIGSIKDTVGQMADI</sequence>
<dbReference type="PANTHER" id="PTHR32089">
    <property type="entry name" value="METHYL-ACCEPTING CHEMOTAXIS PROTEIN MCPB"/>
    <property type="match status" value="1"/>
</dbReference>
<dbReference type="EMBL" id="JBEFLD010000005">
    <property type="protein sequence ID" value="MEQ6291275.1"/>
    <property type="molecule type" value="Genomic_DNA"/>
</dbReference>
<evidence type="ECO:0000313" key="7">
    <source>
        <dbReference type="Proteomes" id="UP001433638"/>
    </source>
</evidence>
<evidence type="ECO:0000256" key="1">
    <source>
        <dbReference type="ARBA" id="ARBA00023224"/>
    </source>
</evidence>
<dbReference type="NCBIfam" id="TIGR00229">
    <property type="entry name" value="sensory_box"/>
    <property type="match status" value="1"/>
</dbReference>
<dbReference type="PROSITE" id="PS50113">
    <property type="entry name" value="PAC"/>
    <property type="match status" value="1"/>
</dbReference>
<evidence type="ECO:0000313" key="6">
    <source>
        <dbReference type="EMBL" id="MEQ6291275.1"/>
    </source>
</evidence>